<dbReference type="EMBL" id="FOIS01000005">
    <property type="protein sequence ID" value="SEW30339.1"/>
    <property type="molecule type" value="Genomic_DNA"/>
</dbReference>
<dbReference type="InterPro" id="IPR045306">
    <property type="entry name" value="SDH-like"/>
</dbReference>
<dbReference type="GO" id="GO:0008270">
    <property type="term" value="F:zinc ion binding"/>
    <property type="evidence" value="ECO:0007669"/>
    <property type="project" value="InterPro"/>
</dbReference>
<dbReference type="PANTHER" id="PTHR43161">
    <property type="entry name" value="SORBITOL DEHYDROGENASE"/>
    <property type="match status" value="1"/>
</dbReference>
<dbReference type="Gene3D" id="3.40.50.720">
    <property type="entry name" value="NAD(P)-binding Rossmann-like Domain"/>
    <property type="match status" value="1"/>
</dbReference>
<dbReference type="GO" id="GO:0043168">
    <property type="term" value="F:anion binding"/>
    <property type="evidence" value="ECO:0007669"/>
    <property type="project" value="UniProtKB-ARBA"/>
</dbReference>
<dbReference type="InterPro" id="IPR002328">
    <property type="entry name" value="ADH_Zn_CS"/>
</dbReference>
<proteinExistence type="inferred from homology"/>
<dbReference type="CDD" id="cd05285">
    <property type="entry name" value="sorbitol_DH"/>
    <property type="match status" value="1"/>
</dbReference>
<dbReference type="Pfam" id="PF08240">
    <property type="entry name" value="ADH_N"/>
    <property type="match status" value="1"/>
</dbReference>
<evidence type="ECO:0000256" key="4">
    <source>
        <dbReference type="ARBA" id="ARBA00022833"/>
    </source>
</evidence>
<dbReference type="GO" id="GO:0030554">
    <property type="term" value="F:adenyl nucleotide binding"/>
    <property type="evidence" value="ECO:0007669"/>
    <property type="project" value="UniProtKB-ARBA"/>
</dbReference>
<reference evidence="9" key="1">
    <citation type="submission" date="2016-10" db="EMBL/GenBank/DDBJ databases">
        <authorList>
            <person name="Varghese N."/>
        </authorList>
    </citation>
    <scope>NUCLEOTIDE SEQUENCE [LARGE SCALE GENOMIC DNA]</scope>
    <source>
        <strain evidence="9">CGMCC 1.12284</strain>
    </source>
</reference>
<dbReference type="InterPro" id="IPR036291">
    <property type="entry name" value="NAD(P)-bd_dom_sf"/>
</dbReference>
<dbReference type="AlphaFoldDB" id="A0A1I0QTR7"/>
<dbReference type="SUPFAM" id="SSF50129">
    <property type="entry name" value="GroES-like"/>
    <property type="match status" value="1"/>
</dbReference>
<dbReference type="SUPFAM" id="SSF51735">
    <property type="entry name" value="NAD(P)-binding Rossmann-fold domains"/>
    <property type="match status" value="1"/>
</dbReference>
<evidence type="ECO:0000256" key="1">
    <source>
        <dbReference type="ARBA" id="ARBA00001947"/>
    </source>
</evidence>
<organism evidence="8 9">
    <name type="scientific">Natrinema salifodinae</name>
    <dbReference type="NCBI Taxonomy" id="1202768"/>
    <lineage>
        <taxon>Archaea</taxon>
        <taxon>Methanobacteriati</taxon>
        <taxon>Methanobacteriota</taxon>
        <taxon>Stenosarchaea group</taxon>
        <taxon>Halobacteria</taxon>
        <taxon>Halobacteriales</taxon>
        <taxon>Natrialbaceae</taxon>
        <taxon>Natrinema</taxon>
    </lineage>
</organism>
<name>A0A1I0QTR7_9EURY</name>
<evidence type="ECO:0000256" key="5">
    <source>
        <dbReference type="ARBA" id="ARBA00023002"/>
    </source>
</evidence>
<evidence type="ECO:0000313" key="8">
    <source>
        <dbReference type="EMBL" id="SEW30339.1"/>
    </source>
</evidence>
<dbReference type="InterPro" id="IPR013154">
    <property type="entry name" value="ADH-like_N"/>
</dbReference>
<keyword evidence="9" id="KW-1185">Reference proteome</keyword>
<protein>
    <submittedName>
        <fullName evidence="8">L-iditol 2-dehydrogenase</fullName>
    </submittedName>
</protein>
<evidence type="ECO:0000259" key="7">
    <source>
        <dbReference type="SMART" id="SM00829"/>
    </source>
</evidence>
<dbReference type="InterPro" id="IPR011032">
    <property type="entry name" value="GroES-like_sf"/>
</dbReference>
<evidence type="ECO:0000256" key="6">
    <source>
        <dbReference type="RuleBase" id="RU361277"/>
    </source>
</evidence>
<gene>
    <name evidence="8" type="ORF">SAMN05216285_3838</name>
</gene>
<sequence>MTGMDVAELIGPGEFELRNRDRPKPDADEVLVAVSRVGICGSDLHWYEHGQMGDRVVDDSLILGHESAGEIADVGANVSELSVGDRVAIEPGIPCGKCQACRDGDYNLCPNVEFMSTPGTDGALAEYVAWPAKFVHPLPEGMTVTEGALCEPLSVGLQAIQRGDVGVGDTVLIMGAGPIGRTALECATAAGAAEIVVVDIVDEKLDQAVDQGADLAINSNTQNVLKVLETAIPTGVDVAIEATGAPPAIETVPDTVGRGGTVVLVGLAADQAVPFDTYRLVRNQINVCGSYRFANTYSTAIELIADGSVDVESMVDFHAPLSEVSDAFECATESDVVKGVIDVV</sequence>
<comment type="similarity">
    <text evidence="2 6">Belongs to the zinc-containing alcohol dehydrogenase family.</text>
</comment>
<dbReference type="Pfam" id="PF00107">
    <property type="entry name" value="ADH_zinc_N"/>
    <property type="match status" value="1"/>
</dbReference>
<dbReference type="Proteomes" id="UP000183275">
    <property type="component" value="Unassembled WGS sequence"/>
</dbReference>
<keyword evidence="3 6" id="KW-0479">Metal-binding</keyword>
<dbReference type="STRING" id="1202768.SAMN05216285_3838"/>
<dbReference type="PANTHER" id="PTHR43161:SF9">
    <property type="entry name" value="SORBITOL DEHYDROGENASE"/>
    <property type="match status" value="1"/>
</dbReference>
<dbReference type="Gene3D" id="3.90.180.10">
    <property type="entry name" value="Medium-chain alcohol dehydrogenases, catalytic domain"/>
    <property type="match status" value="1"/>
</dbReference>
<accession>A0A1I0QTR7</accession>
<evidence type="ECO:0000256" key="3">
    <source>
        <dbReference type="ARBA" id="ARBA00022723"/>
    </source>
</evidence>
<feature type="domain" description="Enoyl reductase (ER)" evidence="7">
    <location>
        <begin position="11"/>
        <end position="341"/>
    </location>
</feature>
<comment type="cofactor">
    <cofactor evidence="1 6">
        <name>Zn(2+)</name>
        <dbReference type="ChEBI" id="CHEBI:29105"/>
    </cofactor>
</comment>
<dbReference type="InterPro" id="IPR013149">
    <property type="entry name" value="ADH-like_C"/>
</dbReference>
<dbReference type="InterPro" id="IPR020843">
    <property type="entry name" value="ER"/>
</dbReference>
<evidence type="ECO:0000256" key="2">
    <source>
        <dbReference type="ARBA" id="ARBA00008072"/>
    </source>
</evidence>
<keyword evidence="4 6" id="KW-0862">Zinc</keyword>
<keyword evidence="5" id="KW-0560">Oxidoreductase</keyword>
<dbReference type="SMART" id="SM00829">
    <property type="entry name" value="PKS_ER"/>
    <property type="match status" value="1"/>
</dbReference>
<evidence type="ECO:0000313" key="9">
    <source>
        <dbReference type="Proteomes" id="UP000183275"/>
    </source>
</evidence>
<dbReference type="GO" id="GO:0044281">
    <property type="term" value="P:small molecule metabolic process"/>
    <property type="evidence" value="ECO:0007669"/>
    <property type="project" value="UniProtKB-ARBA"/>
</dbReference>
<dbReference type="PROSITE" id="PS00059">
    <property type="entry name" value="ADH_ZINC"/>
    <property type="match status" value="1"/>
</dbReference>
<dbReference type="GO" id="GO:0016616">
    <property type="term" value="F:oxidoreductase activity, acting on the CH-OH group of donors, NAD or NADP as acceptor"/>
    <property type="evidence" value="ECO:0007669"/>
    <property type="project" value="InterPro"/>
</dbReference>